<dbReference type="RefSeq" id="WP_023788887.1">
    <property type="nucleotide sequence ID" value="NC_022998.1"/>
</dbReference>
<evidence type="ECO:0000256" key="2">
    <source>
        <dbReference type="ARBA" id="ARBA00031870"/>
    </source>
</evidence>
<dbReference type="CDD" id="cd00165">
    <property type="entry name" value="S4"/>
    <property type="match status" value="1"/>
</dbReference>
<gene>
    <name evidence="6" type="primary">rluC</name>
    <name evidence="6" type="ORF">SAPIS_v1c01060</name>
</gene>
<dbReference type="GO" id="GO:0006396">
    <property type="term" value="P:RNA processing"/>
    <property type="evidence" value="ECO:0007669"/>
    <property type="project" value="UniProtKB-ARBA"/>
</dbReference>
<protein>
    <recommendedName>
        <fullName evidence="2">RNA pseudouridylate synthase</fullName>
    </recommendedName>
    <alternativeName>
        <fullName evidence="3">RNA-uridine isomerase</fullName>
    </alternativeName>
</protein>
<name>V5RHL1_SPIAP</name>
<dbReference type="GO" id="GO:0140098">
    <property type="term" value="F:catalytic activity, acting on RNA"/>
    <property type="evidence" value="ECO:0007669"/>
    <property type="project" value="UniProtKB-ARBA"/>
</dbReference>
<reference evidence="6 7" key="1">
    <citation type="journal article" date="2014" name="Genome Announc.">
        <title>Complete Genome Sequence of Spiroplasma apis B31T (ATCC 33834), a Bacterium Associated with May Disease of Honeybees (Apis mellifera).</title>
        <authorList>
            <person name="Ku C."/>
            <person name="Lo W.S."/>
            <person name="Chen L.L."/>
            <person name="Kuo C.H."/>
        </authorList>
    </citation>
    <scope>NUCLEOTIDE SEQUENCE [LARGE SCALE GENOMIC DNA]</scope>
    <source>
        <strain evidence="6">B31</strain>
    </source>
</reference>
<dbReference type="PROSITE" id="PS50889">
    <property type="entry name" value="S4"/>
    <property type="match status" value="1"/>
</dbReference>
<dbReference type="Proteomes" id="UP000018550">
    <property type="component" value="Chromosome"/>
</dbReference>
<dbReference type="GO" id="GO:0009982">
    <property type="term" value="F:pseudouridine synthase activity"/>
    <property type="evidence" value="ECO:0007669"/>
    <property type="project" value="InterPro"/>
</dbReference>
<dbReference type="STRING" id="1276258.SAPIS_v1c01060"/>
<dbReference type="InterPro" id="IPR020103">
    <property type="entry name" value="PsdUridine_synth_cat_dom_sf"/>
</dbReference>
<sequence>MTILNVNQNDENQTIFNFIKKNFKTTKLSIIYKWFRTNKIKLNNKKVKDQKLKLKAGDEIKVYDSSQSVLRDEFVMCDFSSLDIIFEDENILIIDKNHNVEMHSQINPCLDNMVKTYLIRTKQYSPEEENSFVVSHVHRLDKLTAGLVIYAKNKKTLDVMLLAIQNKLQIQKYYQATLENDSLPEGLVEGFILYDSEKQKSVYSEIEKPGYKSCQQINKLVDKLKYTYEIQLLSGRKHQIRAICSFFKAPIVGDFRYGAERTGVKAIGLVASKLRFENFENDLAYLNGKEFLSKKRV</sequence>
<dbReference type="PANTHER" id="PTHR21600">
    <property type="entry name" value="MITOCHONDRIAL RNA PSEUDOURIDINE SYNTHASE"/>
    <property type="match status" value="1"/>
</dbReference>
<comment type="catalytic activity">
    <reaction evidence="1">
        <text>a uridine in RNA = a pseudouridine in RNA</text>
        <dbReference type="Rhea" id="RHEA:48348"/>
        <dbReference type="Rhea" id="RHEA-COMP:12068"/>
        <dbReference type="Rhea" id="RHEA-COMP:12069"/>
        <dbReference type="ChEBI" id="CHEBI:65314"/>
        <dbReference type="ChEBI" id="CHEBI:65315"/>
    </reaction>
</comment>
<dbReference type="Gene3D" id="3.30.2350.10">
    <property type="entry name" value="Pseudouridine synthase"/>
    <property type="match status" value="1"/>
</dbReference>
<evidence type="ECO:0000259" key="5">
    <source>
        <dbReference type="Pfam" id="PF00849"/>
    </source>
</evidence>
<dbReference type="HOGENOM" id="CLU_016902_1_0_14"/>
<evidence type="ECO:0000256" key="3">
    <source>
        <dbReference type="ARBA" id="ARBA00033164"/>
    </source>
</evidence>
<dbReference type="EMBL" id="CP006682">
    <property type="protein sequence ID" value="AHB35953.1"/>
    <property type="molecule type" value="Genomic_DNA"/>
</dbReference>
<feature type="domain" description="Pseudouridine synthase RsuA/RluA-like" evidence="5">
    <location>
        <begin position="90"/>
        <end position="245"/>
    </location>
</feature>
<accession>V5RHL1</accession>
<dbReference type="GO" id="GO:0003723">
    <property type="term" value="F:RNA binding"/>
    <property type="evidence" value="ECO:0007669"/>
    <property type="project" value="UniProtKB-KW"/>
</dbReference>
<dbReference type="InterPro" id="IPR050188">
    <property type="entry name" value="RluA_PseudoU_synthase"/>
</dbReference>
<dbReference type="SUPFAM" id="SSF55120">
    <property type="entry name" value="Pseudouridine synthase"/>
    <property type="match status" value="1"/>
</dbReference>
<dbReference type="KEGG" id="sapi:SAPIS_v1c01060"/>
<organism evidence="6 7">
    <name type="scientific">Spiroplasma apis B31</name>
    <dbReference type="NCBI Taxonomy" id="1276258"/>
    <lineage>
        <taxon>Bacteria</taxon>
        <taxon>Bacillati</taxon>
        <taxon>Mycoplasmatota</taxon>
        <taxon>Mollicutes</taxon>
        <taxon>Entomoplasmatales</taxon>
        <taxon>Spiroplasmataceae</taxon>
        <taxon>Spiroplasma</taxon>
    </lineage>
</organism>
<dbReference type="Pfam" id="PF00849">
    <property type="entry name" value="PseudoU_synth_2"/>
    <property type="match status" value="1"/>
</dbReference>
<evidence type="ECO:0000313" key="7">
    <source>
        <dbReference type="Proteomes" id="UP000018550"/>
    </source>
</evidence>
<dbReference type="PATRIC" id="fig|1276258.3.peg.103"/>
<dbReference type="CDD" id="cd02869">
    <property type="entry name" value="PseudoU_synth_RluA_like"/>
    <property type="match status" value="1"/>
</dbReference>
<keyword evidence="4" id="KW-0694">RNA-binding</keyword>
<dbReference type="eggNOG" id="COG0564">
    <property type="taxonomic scope" value="Bacteria"/>
</dbReference>
<dbReference type="InterPro" id="IPR006145">
    <property type="entry name" value="PsdUridine_synth_RsuA/RluA"/>
</dbReference>
<keyword evidence="7" id="KW-1185">Reference proteome</keyword>
<evidence type="ECO:0000256" key="4">
    <source>
        <dbReference type="PROSITE-ProRule" id="PRU00182"/>
    </source>
</evidence>
<evidence type="ECO:0000256" key="1">
    <source>
        <dbReference type="ARBA" id="ARBA00000073"/>
    </source>
</evidence>
<evidence type="ECO:0000313" key="6">
    <source>
        <dbReference type="EMBL" id="AHB35953.1"/>
    </source>
</evidence>
<dbReference type="GO" id="GO:0001522">
    <property type="term" value="P:pseudouridine synthesis"/>
    <property type="evidence" value="ECO:0007669"/>
    <property type="project" value="InterPro"/>
</dbReference>
<dbReference type="OrthoDB" id="9807829at2"/>
<proteinExistence type="predicted"/>
<dbReference type="AlphaFoldDB" id="V5RHL1"/>